<evidence type="ECO:0000259" key="7">
    <source>
        <dbReference type="Pfam" id="PF21447"/>
    </source>
</evidence>
<protein>
    <recommendedName>
        <fullName evidence="3">Exopolyphosphatase</fullName>
        <ecNumber evidence="2">3.6.1.11</ecNumber>
    </recommendedName>
</protein>
<dbReference type="Gene3D" id="1.10.3210.10">
    <property type="entry name" value="Hypothetical protein af1432"/>
    <property type="match status" value="1"/>
</dbReference>
<feature type="domain" description="Ppx/GppA phosphatase N-terminal" evidence="6">
    <location>
        <begin position="22"/>
        <end position="305"/>
    </location>
</feature>
<evidence type="ECO:0000256" key="5">
    <source>
        <dbReference type="ARBA" id="ARBA00047607"/>
    </source>
</evidence>
<dbReference type="SUPFAM" id="SSF53067">
    <property type="entry name" value="Actin-like ATPase domain"/>
    <property type="match status" value="2"/>
</dbReference>
<dbReference type="SUPFAM" id="SSF109604">
    <property type="entry name" value="HD-domain/PDEase-like"/>
    <property type="match status" value="1"/>
</dbReference>
<dbReference type="InterPro" id="IPR048950">
    <property type="entry name" value="Ppx_GppA_C"/>
</dbReference>
<sequence>MKNIGIIDLGSNSVRLMIVGVADDGSYKLLDEAKESVRLSEHMGAEATLKPAAIERTIAALRLFQHLCRAYGVTETIAVATAAVRQATNQGQFLQQVYEATGLRVRVFSGMEEAQAVHIGVANTLDAPNGLIVDIGGGSTEIILMQDRQLIQAISLPYGAVNLTETVLEGHKLSDEQIRKLEDFLRSQFAAIPWLTGITAPVLIGIGGTIRNLSKIDRKRKKYSLSIMHNYRMKCKDASEIYRQLRGQNLEQRKKTPGLSRDRADIIVAGSAIVHILSEMTQAKEMIVSGSGLRDGLWYQHLLRHQAVPLVDNVLQHSVNNILRYYHMETGHSCHVAHLTLSMFDQLQPLHGLGSNERKVLEVASLLHDVGIQVNYYEHYKHSFYLIANSRINGLTHREIIMAAFVAAAHTKPLVPSPTAYRDILSEEDWKTLRKLSIILRIAESLDRSEAAVIQDLRCHQHVGAVHLIAITSVPAELEVFDACKVASDFKKVFDHNLIISAQPPGIS</sequence>
<evidence type="ECO:0000259" key="6">
    <source>
        <dbReference type="Pfam" id="PF02541"/>
    </source>
</evidence>
<dbReference type="PIRSF" id="PIRSF001267">
    <property type="entry name" value="Pyrophosphatase_GppA_Ppx"/>
    <property type="match status" value="1"/>
</dbReference>
<dbReference type="InterPro" id="IPR022371">
    <property type="entry name" value="Exopolyphosphatase"/>
</dbReference>
<dbReference type="EC" id="3.6.1.11" evidence="2"/>
<dbReference type="Pfam" id="PF21447">
    <property type="entry name" value="Ppx-GppA_III"/>
    <property type="match status" value="1"/>
</dbReference>
<accession>A0A4R2RPC0</accession>
<evidence type="ECO:0000256" key="2">
    <source>
        <dbReference type="ARBA" id="ARBA00012451"/>
    </source>
</evidence>
<feature type="domain" description="Ppx/GppA phosphatase C-terminal" evidence="7">
    <location>
        <begin position="316"/>
        <end position="460"/>
    </location>
</feature>
<dbReference type="EMBL" id="SLXT01000007">
    <property type="protein sequence ID" value="TCP64944.1"/>
    <property type="molecule type" value="Genomic_DNA"/>
</dbReference>
<comment type="similarity">
    <text evidence="1">Belongs to the GppA/Ppx family.</text>
</comment>
<dbReference type="InterPro" id="IPR003695">
    <property type="entry name" value="Ppx_GppA_N"/>
</dbReference>
<dbReference type="InterPro" id="IPR043129">
    <property type="entry name" value="ATPase_NBD"/>
</dbReference>
<reference evidence="8 9" key="1">
    <citation type="submission" date="2019-03" db="EMBL/GenBank/DDBJ databases">
        <title>Genomic Encyclopedia of Type Strains, Phase IV (KMG-IV): sequencing the most valuable type-strain genomes for metagenomic binning, comparative biology and taxonomic classification.</title>
        <authorList>
            <person name="Goeker M."/>
        </authorList>
    </citation>
    <scope>NUCLEOTIDE SEQUENCE [LARGE SCALE GENOMIC DNA]</scope>
    <source>
        <strain evidence="8 9">DSM 11170</strain>
    </source>
</reference>
<dbReference type="GO" id="GO:0006793">
    <property type="term" value="P:phosphorus metabolic process"/>
    <property type="evidence" value="ECO:0007669"/>
    <property type="project" value="InterPro"/>
</dbReference>
<dbReference type="InterPro" id="IPR050273">
    <property type="entry name" value="GppA/Ppx_hydrolase"/>
</dbReference>
<dbReference type="GO" id="GO:0004309">
    <property type="term" value="F:exopolyphosphatase activity"/>
    <property type="evidence" value="ECO:0007669"/>
    <property type="project" value="UniProtKB-EC"/>
</dbReference>
<dbReference type="Proteomes" id="UP000294813">
    <property type="component" value="Unassembled WGS sequence"/>
</dbReference>
<dbReference type="OrthoDB" id="9807195at2"/>
<name>A0A4R2RPC0_9FIRM</name>
<comment type="catalytic activity">
    <reaction evidence="5">
        <text>[phosphate](n) + H2O = [phosphate](n-1) + phosphate + H(+)</text>
        <dbReference type="Rhea" id="RHEA:21528"/>
        <dbReference type="Rhea" id="RHEA-COMP:9859"/>
        <dbReference type="Rhea" id="RHEA-COMP:14279"/>
        <dbReference type="ChEBI" id="CHEBI:15377"/>
        <dbReference type="ChEBI" id="CHEBI:15378"/>
        <dbReference type="ChEBI" id="CHEBI:16838"/>
        <dbReference type="ChEBI" id="CHEBI:43474"/>
        <dbReference type="EC" id="3.6.1.11"/>
    </reaction>
</comment>
<keyword evidence="9" id="KW-1185">Reference proteome</keyword>
<gene>
    <name evidence="8" type="ORF">EDD73_10714</name>
</gene>
<dbReference type="RefSeq" id="WP_131918688.1">
    <property type="nucleotide sequence ID" value="NZ_JAOQNU010000007.1"/>
</dbReference>
<evidence type="ECO:0000313" key="9">
    <source>
        <dbReference type="Proteomes" id="UP000294813"/>
    </source>
</evidence>
<evidence type="ECO:0000313" key="8">
    <source>
        <dbReference type="EMBL" id="TCP64944.1"/>
    </source>
</evidence>
<dbReference type="AlphaFoldDB" id="A0A4R2RPC0"/>
<evidence type="ECO:0000256" key="3">
    <source>
        <dbReference type="ARBA" id="ARBA00020416"/>
    </source>
</evidence>
<evidence type="ECO:0000256" key="4">
    <source>
        <dbReference type="ARBA" id="ARBA00022801"/>
    </source>
</evidence>
<keyword evidence="4" id="KW-0378">Hydrolase</keyword>
<organism evidence="8 9">
    <name type="scientific">Heliophilum fasciatum</name>
    <dbReference type="NCBI Taxonomy" id="35700"/>
    <lineage>
        <taxon>Bacteria</taxon>
        <taxon>Bacillati</taxon>
        <taxon>Bacillota</taxon>
        <taxon>Clostridia</taxon>
        <taxon>Eubacteriales</taxon>
        <taxon>Heliobacteriaceae</taxon>
        <taxon>Heliophilum</taxon>
    </lineage>
</organism>
<dbReference type="PANTHER" id="PTHR30005">
    <property type="entry name" value="EXOPOLYPHOSPHATASE"/>
    <property type="match status" value="1"/>
</dbReference>
<dbReference type="Pfam" id="PF02541">
    <property type="entry name" value="Ppx-GppA"/>
    <property type="match status" value="1"/>
</dbReference>
<proteinExistence type="inferred from homology"/>
<dbReference type="Gene3D" id="3.30.420.150">
    <property type="entry name" value="Exopolyphosphatase. Domain 2"/>
    <property type="match status" value="1"/>
</dbReference>
<comment type="caution">
    <text evidence="8">The sequence shown here is derived from an EMBL/GenBank/DDBJ whole genome shotgun (WGS) entry which is preliminary data.</text>
</comment>
<dbReference type="Gene3D" id="3.30.420.40">
    <property type="match status" value="1"/>
</dbReference>
<dbReference type="InterPro" id="IPR030673">
    <property type="entry name" value="PyroPPase_GppA_Ppx"/>
</dbReference>
<dbReference type="PANTHER" id="PTHR30005:SF0">
    <property type="entry name" value="RETROGRADE REGULATION PROTEIN 2"/>
    <property type="match status" value="1"/>
</dbReference>
<evidence type="ECO:0000256" key="1">
    <source>
        <dbReference type="ARBA" id="ARBA00007125"/>
    </source>
</evidence>
<dbReference type="NCBIfam" id="TIGR03706">
    <property type="entry name" value="exo_poly_only"/>
    <property type="match status" value="1"/>
</dbReference>
<dbReference type="CDD" id="cd24052">
    <property type="entry name" value="ASKHA_NBD_HpPPX-GppA-like"/>
    <property type="match status" value="1"/>
</dbReference>